<dbReference type="GO" id="GO:0005739">
    <property type="term" value="C:mitochondrion"/>
    <property type="evidence" value="ECO:0007669"/>
    <property type="project" value="TreeGrafter"/>
</dbReference>
<proteinExistence type="inferred from homology"/>
<evidence type="ECO:0000313" key="3">
    <source>
        <dbReference type="EMBL" id="EMR61441.1"/>
    </source>
</evidence>
<dbReference type="OrthoDB" id="1938621at2759"/>
<dbReference type="OMA" id="QFKITDN"/>
<organism evidence="3 4">
    <name type="scientific">Eutypa lata (strain UCR-EL1)</name>
    <name type="common">Grapevine dieback disease fungus</name>
    <name type="synonym">Eutypa armeniacae</name>
    <dbReference type="NCBI Taxonomy" id="1287681"/>
    <lineage>
        <taxon>Eukaryota</taxon>
        <taxon>Fungi</taxon>
        <taxon>Dikarya</taxon>
        <taxon>Ascomycota</taxon>
        <taxon>Pezizomycotina</taxon>
        <taxon>Sordariomycetes</taxon>
        <taxon>Xylariomycetidae</taxon>
        <taxon>Xylariales</taxon>
        <taxon>Diatrypaceae</taxon>
        <taxon>Eutypa</taxon>
    </lineage>
</organism>
<feature type="compositionally biased region" description="Low complexity" evidence="2">
    <location>
        <begin position="108"/>
        <end position="121"/>
    </location>
</feature>
<evidence type="ECO:0000256" key="1">
    <source>
        <dbReference type="ARBA" id="ARBA00006718"/>
    </source>
</evidence>
<accession>M7SV21</accession>
<protein>
    <submittedName>
        <fullName evidence="3">Putative mitochondrial protein required for iron metabolism protein</fullName>
    </submittedName>
</protein>
<dbReference type="HOGENOM" id="CLU_069054_1_1_1"/>
<dbReference type="KEGG" id="ela:UCREL1_11617"/>
<dbReference type="InterPro" id="IPR035903">
    <property type="entry name" value="HesB-like_dom_sf"/>
</dbReference>
<evidence type="ECO:0000256" key="2">
    <source>
        <dbReference type="SAM" id="MobiDB-lite"/>
    </source>
</evidence>
<dbReference type="GO" id="GO:0005506">
    <property type="term" value="F:iron ion binding"/>
    <property type="evidence" value="ECO:0007669"/>
    <property type="project" value="TreeGrafter"/>
</dbReference>
<name>M7SV21_EUTLA</name>
<dbReference type="GO" id="GO:0016226">
    <property type="term" value="P:iron-sulfur cluster assembly"/>
    <property type="evidence" value="ECO:0007669"/>
    <property type="project" value="TreeGrafter"/>
</dbReference>
<gene>
    <name evidence="3" type="ORF">UCREL1_11617</name>
</gene>
<feature type="compositionally biased region" description="Low complexity" evidence="2">
    <location>
        <begin position="139"/>
        <end position="158"/>
    </location>
</feature>
<dbReference type="AlphaFoldDB" id="M7SV21"/>
<dbReference type="SUPFAM" id="SSF89360">
    <property type="entry name" value="HesB-like domain"/>
    <property type="match status" value="2"/>
</dbReference>
<dbReference type="eggNOG" id="KOG1119">
    <property type="taxonomic scope" value="Eukaryota"/>
</dbReference>
<keyword evidence="4" id="KW-1185">Reference proteome</keyword>
<dbReference type="GO" id="GO:0051539">
    <property type="term" value="F:4 iron, 4 sulfur cluster binding"/>
    <property type="evidence" value="ECO:0007669"/>
    <property type="project" value="TreeGrafter"/>
</dbReference>
<dbReference type="PANTHER" id="PTHR43011">
    <property type="entry name" value="IRON-SULFUR CLUSTER ASSEMBLY 2 HOMOLOG, MITOCHONDRIAL"/>
    <property type="match status" value="1"/>
</dbReference>
<sequence length="209" mass="22140">MRKTEVIYNPQQDEDGSEMLMEITPRAANRLSKIMAQDQNPDLALRIQVESGGCHGFQYLMSLTTLPPLPPSASTSASASASASPSSSSSPSPSEPPTPSEEVAAEVTPSTTTSNTPTSTPDLREDDTVFAFVKEEEGQQQQPPSPSSSSSSRSSSPPKIVLDGPSLQLLRGSKVDYTMELIGSQFKISDNPHATSSCGCGTSFDIKDL</sequence>
<feature type="region of interest" description="Disordered" evidence="2">
    <location>
        <begin position="63"/>
        <end position="166"/>
    </location>
</feature>
<feature type="compositionally biased region" description="Basic and acidic residues" evidence="2">
    <location>
        <begin position="122"/>
        <end position="137"/>
    </location>
</feature>
<dbReference type="Gene3D" id="2.60.300.12">
    <property type="entry name" value="HesB-like domain"/>
    <property type="match status" value="1"/>
</dbReference>
<dbReference type="Proteomes" id="UP000012174">
    <property type="component" value="Unassembled WGS sequence"/>
</dbReference>
<comment type="similarity">
    <text evidence="1">Belongs to the HesB/IscA family.</text>
</comment>
<dbReference type="PANTHER" id="PTHR43011:SF1">
    <property type="entry name" value="IRON-SULFUR CLUSTER ASSEMBLY 2 HOMOLOG, MITOCHONDRIAL"/>
    <property type="match status" value="1"/>
</dbReference>
<feature type="compositionally biased region" description="Low complexity" evidence="2">
    <location>
        <begin position="63"/>
        <end position="92"/>
    </location>
</feature>
<evidence type="ECO:0000313" key="4">
    <source>
        <dbReference type="Proteomes" id="UP000012174"/>
    </source>
</evidence>
<dbReference type="EMBL" id="KB707616">
    <property type="protein sequence ID" value="EMR61441.1"/>
    <property type="molecule type" value="Genomic_DNA"/>
</dbReference>
<dbReference type="GO" id="GO:0051537">
    <property type="term" value="F:2 iron, 2 sulfur cluster binding"/>
    <property type="evidence" value="ECO:0007669"/>
    <property type="project" value="TreeGrafter"/>
</dbReference>
<dbReference type="STRING" id="1287681.M7SV21"/>
<reference evidence="4" key="1">
    <citation type="journal article" date="2013" name="Genome Announc.">
        <title>Draft genome sequence of the grapevine dieback fungus Eutypa lata UCR-EL1.</title>
        <authorList>
            <person name="Blanco-Ulate B."/>
            <person name="Rolshausen P.E."/>
            <person name="Cantu D."/>
        </authorList>
    </citation>
    <scope>NUCLEOTIDE SEQUENCE [LARGE SCALE GENOMIC DNA]</scope>
    <source>
        <strain evidence="4">UCR-EL1</strain>
    </source>
</reference>